<keyword evidence="1" id="KW-0472">Membrane</keyword>
<keyword evidence="1" id="KW-0812">Transmembrane</keyword>
<proteinExistence type="predicted"/>
<dbReference type="Pfam" id="PF06966">
    <property type="entry name" value="DUF1295"/>
    <property type="match status" value="1"/>
</dbReference>
<feature type="transmembrane region" description="Helical" evidence="1">
    <location>
        <begin position="144"/>
        <end position="170"/>
    </location>
</feature>
<dbReference type="PROSITE" id="PS50244">
    <property type="entry name" value="S5A_REDUCTASE"/>
    <property type="match status" value="1"/>
</dbReference>
<dbReference type="Gene3D" id="1.20.120.1630">
    <property type="match status" value="1"/>
</dbReference>
<accession>A0A1Y1I9Z0</accession>
<keyword evidence="3" id="KW-1185">Reference proteome</keyword>
<feature type="transmembrane region" description="Helical" evidence="1">
    <location>
        <begin position="63"/>
        <end position="81"/>
    </location>
</feature>
<reference evidence="2 3" key="1">
    <citation type="journal article" date="2014" name="Nat. Commun.">
        <title>Klebsormidium flaccidum genome reveals primary factors for plant terrestrial adaptation.</title>
        <authorList>
            <person name="Hori K."/>
            <person name="Maruyama F."/>
            <person name="Fujisawa T."/>
            <person name="Togashi T."/>
            <person name="Yamamoto N."/>
            <person name="Seo M."/>
            <person name="Sato S."/>
            <person name="Yamada T."/>
            <person name="Mori H."/>
            <person name="Tajima N."/>
            <person name="Moriyama T."/>
            <person name="Ikeuchi M."/>
            <person name="Watanabe M."/>
            <person name="Wada H."/>
            <person name="Kobayashi K."/>
            <person name="Saito M."/>
            <person name="Masuda T."/>
            <person name="Sasaki-Sekimoto Y."/>
            <person name="Mashiguchi K."/>
            <person name="Awai K."/>
            <person name="Shimojima M."/>
            <person name="Masuda S."/>
            <person name="Iwai M."/>
            <person name="Nobusawa T."/>
            <person name="Narise T."/>
            <person name="Kondo S."/>
            <person name="Saito H."/>
            <person name="Sato R."/>
            <person name="Murakawa M."/>
            <person name="Ihara Y."/>
            <person name="Oshima-Yamada Y."/>
            <person name="Ohtaka K."/>
            <person name="Satoh M."/>
            <person name="Sonobe K."/>
            <person name="Ishii M."/>
            <person name="Ohtani R."/>
            <person name="Kanamori-Sato M."/>
            <person name="Honoki R."/>
            <person name="Miyazaki D."/>
            <person name="Mochizuki H."/>
            <person name="Umetsu J."/>
            <person name="Higashi K."/>
            <person name="Shibata D."/>
            <person name="Kamiya Y."/>
            <person name="Sato N."/>
            <person name="Nakamura Y."/>
            <person name="Tabata S."/>
            <person name="Ida S."/>
            <person name="Kurokawa K."/>
            <person name="Ohta H."/>
        </authorList>
    </citation>
    <scope>NUCLEOTIDE SEQUENCE [LARGE SCALE GENOMIC DNA]</scope>
    <source>
        <strain evidence="2 3">NIES-2285</strain>
    </source>
</reference>
<name>A0A1Y1I9Z0_KLENI</name>
<keyword evidence="1" id="KW-1133">Transmembrane helix</keyword>
<evidence type="ECO:0000313" key="3">
    <source>
        <dbReference type="Proteomes" id="UP000054558"/>
    </source>
</evidence>
<protein>
    <submittedName>
        <fullName evidence="2">Uncharacterized protein</fullName>
    </submittedName>
</protein>
<dbReference type="EMBL" id="DF237161">
    <property type="protein sequence ID" value="GAQ84918.1"/>
    <property type="molecule type" value="Genomic_DNA"/>
</dbReference>
<sequence>MNRSHKAVTPLAILAMMAFYQEWNYTAWIYLATHGTYALLWVYKGFTFPDRQFLVPCSIPYGVFYVWLPLSLYWIAGWLVMSRHVQAPPWYLAMCVSLTATGIFFHYVGDMQKHMHMQYRKGTLLTEGVWAGCRNPNYFGELLIYLGFGLLAMHWLPMAILGTMVVGLWIPNMRLKDKSMSRYPEFAAWKARTGKIVPYLL</sequence>
<dbReference type="PANTHER" id="PTHR32251:SF33">
    <property type="entry name" value="STEROID 5-ALPHA REDUCTASE C-TERMINAL DOMAIN-CONTAINING PROTEIN"/>
    <property type="match status" value="1"/>
</dbReference>
<feature type="transmembrane region" description="Helical" evidence="1">
    <location>
        <begin position="90"/>
        <end position="109"/>
    </location>
</feature>
<dbReference type="PANTHER" id="PTHR32251">
    <property type="entry name" value="3-OXO-5-ALPHA-STEROID 4-DEHYDROGENASE"/>
    <property type="match status" value="1"/>
</dbReference>
<dbReference type="Proteomes" id="UP000054558">
    <property type="component" value="Unassembled WGS sequence"/>
</dbReference>
<organism evidence="2 3">
    <name type="scientific">Klebsormidium nitens</name>
    <name type="common">Green alga</name>
    <name type="synonym">Ulothrix nitens</name>
    <dbReference type="NCBI Taxonomy" id="105231"/>
    <lineage>
        <taxon>Eukaryota</taxon>
        <taxon>Viridiplantae</taxon>
        <taxon>Streptophyta</taxon>
        <taxon>Klebsormidiophyceae</taxon>
        <taxon>Klebsormidiales</taxon>
        <taxon>Klebsormidiaceae</taxon>
        <taxon>Klebsormidium</taxon>
    </lineage>
</organism>
<dbReference type="OrthoDB" id="422086at2759"/>
<dbReference type="InterPro" id="IPR010721">
    <property type="entry name" value="UstE-like"/>
</dbReference>
<dbReference type="OMA" id="YWVAPYI"/>
<feature type="transmembrane region" description="Helical" evidence="1">
    <location>
        <begin position="25"/>
        <end position="43"/>
    </location>
</feature>
<dbReference type="AlphaFoldDB" id="A0A1Y1I9Z0"/>
<evidence type="ECO:0000313" key="2">
    <source>
        <dbReference type="EMBL" id="GAQ84918.1"/>
    </source>
</evidence>
<evidence type="ECO:0000256" key="1">
    <source>
        <dbReference type="SAM" id="Phobius"/>
    </source>
</evidence>
<gene>
    <name evidence="2" type="ORF">KFL_002120120</name>
</gene>